<gene>
    <name evidence="1" type="ORF">ACFSQJ_05320</name>
</gene>
<dbReference type="SUPFAM" id="SSF53335">
    <property type="entry name" value="S-adenosyl-L-methionine-dependent methyltransferases"/>
    <property type="match status" value="1"/>
</dbReference>
<dbReference type="Gene3D" id="3.40.50.150">
    <property type="entry name" value="Vaccinia Virus protein VP39"/>
    <property type="match status" value="1"/>
</dbReference>
<protein>
    <submittedName>
        <fullName evidence="1">Class I SAM-dependent methyltransferase</fullName>
        <ecNumber evidence="1">2.1.-.-</ecNumber>
    </submittedName>
</protein>
<dbReference type="GO" id="GO:0008168">
    <property type="term" value="F:methyltransferase activity"/>
    <property type="evidence" value="ECO:0007669"/>
    <property type="project" value="UniProtKB-KW"/>
</dbReference>
<reference evidence="2" key="1">
    <citation type="journal article" date="2019" name="Int. J. Syst. Evol. Microbiol.">
        <title>The Global Catalogue of Microorganisms (GCM) 10K type strain sequencing project: providing services to taxonomists for standard genome sequencing and annotation.</title>
        <authorList>
            <consortium name="The Broad Institute Genomics Platform"/>
            <consortium name="The Broad Institute Genome Sequencing Center for Infectious Disease"/>
            <person name="Wu L."/>
            <person name="Ma J."/>
        </authorList>
    </citation>
    <scope>NUCLEOTIDE SEQUENCE [LARGE SCALE GENOMIC DNA]</scope>
    <source>
        <strain evidence="2">KCTC 52368</strain>
    </source>
</reference>
<keyword evidence="2" id="KW-1185">Reference proteome</keyword>
<dbReference type="InterPro" id="IPR029063">
    <property type="entry name" value="SAM-dependent_MTases_sf"/>
</dbReference>
<organism evidence="1 2">
    <name type="scientific">Croceitalea marina</name>
    <dbReference type="NCBI Taxonomy" id="1775166"/>
    <lineage>
        <taxon>Bacteria</taxon>
        <taxon>Pseudomonadati</taxon>
        <taxon>Bacteroidota</taxon>
        <taxon>Flavobacteriia</taxon>
        <taxon>Flavobacteriales</taxon>
        <taxon>Flavobacteriaceae</taxon>
        <taxon>Croceitalea</taxon>
    </lineage>
</organism>
<proteinExistence type="predicted"/>
<name>A0ABW5MT88_9FLAO</name>
<comment type="caution">
    <text evidence="1">The sequence shown here is derived from an EMBL/GenBank/DDBJ whole genome shotgun (WGS) entry which is preliminary data.</text>
</comment>
<keyword evidence="1" id="KW-0808">Transferase</keyword>
<sequence>MNVLKAFFRKKRNTPKQKDQTEFKETSAGKIMRDIYLNKKWGGKKHDFYSGFGSHSRKVVKPYVKAIRRFFDSHQNKFVVCDIGCGDFNVGSQLVNFTSAYKAVDVVDELIVRNRNLYKNEKLTFDCVDIIKDKLPEGDCVLIRQVLQHLSNDDIEKVLPKLQKFKYAVVTEHLPKKEFTANMDKSTGASIRLSRGSGVVLHKPPFNLKAKKNTELVRKYYNKGVIVSTLYEF</sequence>
<dbReference type="Proteomes" id="UP001597526">
    <property type="component" value="Unassembled WGS sequence"/>
</dbReference>
<dbReference type="EC" id="2.1.-.-" evidence="1"/>
<evidence type="ECO:0000313" key="2">
    <source>
        <dbReference type="Proteomes" id="UP001597526"/>
    </source>
</evidence>
<keyword evidence="1" id="KW-0489">Methyltransferase</keyword>
<evidence type="ECO:0000313" key="1">
    <source>
        <dbReference type="EMBL" id="MFD2586337.1"/>
    </source>
</evidence>
<dbReference type="EMBL" id="JBHULB010000007">
    <property type="protein sequence ID" value="MFD2586337.1"/>
    <property type="molecule type" value="Genomic_DNA"/>
</dbReference>
<accession>A0ABW5MT88</accession>
<dbReference type="GO" id="GO:0032259">
    <property type="term" value="P:methylation"/>
    <property type="evidence" value="ECO:0007669"/>
    <property type="project" value="UniProtKB-KW"/>
</dbReference>
<dbReference type="RefSeq" id="WP_377765915.1">
    <property type="nucleotide sequence ID" value="NZ_JBHULB010000007.1"/>
</dbReference>